<gene>
    <name evidence="3" type="ORF">KPL27_05100</name>
</gene>
<dbReference type="PANTHER" id="PTHR11487">
    <property type="entry name" value="THIOESTERASE"/>
    <property type="match status" value="1"/>
</dbReference>
<dbReference type="Proteomes" id="UP000740830">
    <property type="component" value="Unassembled WGS sequence"/>
</dbReference>
<feature type="domain" description="Thioesterase" evidence="2">
    <location>
        <begin position="2"/>
        <end position="228"/>
    </location>
</feature>
<evidence type="ECO:0000313" key="3">
    <source>
        <dbReference type="EMBL" id="MBU3219482.1"/>
    </source>
</evidence>
<dbReference type="EMBL" id="JAHLDG010000006">
    <property type="protein sequence ID" value="MBU3219482.1"/>
    <property type="molecule type" value="Genomic_DNA"/>
</dbReference>
<keyword evidence="4" id="KW-1185">Reference proteome</keyword>
<sequence>MKLFFIPYAGGTANSYRVFKKYLDPDFEIFLIELAGRGQRINEPFYNDINDAVEDIFSKIKDSINDEPYSIFGHSMGGLIIYELLAKIEEIGIPYPKHVFISARRAPHLKSLYGKKYYKLPDKEFVFELSKLGNMNREFSKNPELFKIFLPVIRADYRLVEEYVFNKPIKKFKCNISLLYAIDDIEAPKEEVLQWMEYVQKGVEHFEYDGGHFYFFNNIEAVSNTINNTLYQYVD</sequence>
<evidence type="ECO:0000259" key="2">
    <source>
        <dbReference type="Pfam" id="PF00975"/>
    </source>
</evidence>
<name>A0ABS6C1X8_9CLOT</name>
<dbReference type="SUPFAM" id="SSF53474">
    <property type="entry name" value="alpha/beta-Hydrolases"/>
    <property type="match status" value="1"/>
</dbReference>
<dbReference type="RefSeq" id="WP_185158535.1">
    <property type="nucleotide sequence ID" value="NZ_JACKWW010000008.1"/>
</dbReference>
<comment type="caution">
    <text evidence="3">The sequence shown here is derived from an EMBL/GenBank/DDBJ whole genome shotgun (WGS) entry which is preliminary data.</text>
</comment>
<dbReference type="Pfam" id="PF00975">
    <property type="entry name" value="Thioesterase"/>
    <property type="match status" value="1"/>
</dbReference>
<organism evidence="3 4">
    <name type="scientific">Clostridium algidicarnis</name>
    <dbReference type="NCBI Taxonomy" id="37659"/>
    <lineage>
        <taxon>Bacteria</taxon>
        <taxon>Bacillati</taxon>
        <taxon>Bacillota</taxon>
        <taxon>Clostridia</taxon>
        <taxon>Eubacteriales</taxon>
        <taxon>Clostridiaceae</taxon>
        <taxon>Clostridium</taxon>
    </lineage>
</organism>
<accession>A0ABS6C1X8</accession>
<evidence type="ECO:0000313" key="4">
    <source>
        <dbReference type="Proteomes" id="UP000740830"/>
    </source>
</evidence>
<protein>
    <submittedName>
        <fullName evidence="3">Thioesterase</fullName>
    </submittedName>
</protein>
<dbReference type="InterPro" id="IPR012223">
    <property type="entry name" value="TEII"/>
</dbReference>
<reference evidence="3 4" key="1">
    <citation type="submission" date="2021-06" db="EMBL/GenBank/DDBJ databases">
        <title>Clostridia strains as spoilage organisms.</title>
        <authorList>
            <person name="Wambui J."/>
            <person name="Stephan R."/>
            <person name="Stevens M.J.A."/>
        </authorList>
    </citation>
    <scope>NUCLEOTIDE SEQUENCE [LARGE SCALE GENOMIC DNA]</scope>
    <source>
        <strain evidence="3 4">CM013</strain>
    </source>
</reference>
<dbReference type="InterPro" id="IPR029058">
    <property type="entry name" value="AB_hydrolase_fold"/>
</dbReference>
<dbReference type="PANTHER" id="PTHR11487:SF0">
    <property type="entry name" value="S-ACYL FATTY ACID SYNTHASE THIOESTERASE, MEDIUM CHAIN"/>
    <property type="match status" value="1"/>
</dbReference>
<comment type="similarity">
    <text evidence="1">Belongs to the thioesterase family.</text>
</comment>
<dbReference type="InterPro" id="IPR001031">
    <property type="entry name" value="Thioesterase"/>
</dbReference>
<proteinExistence type="inferred from homology"/>
<dbReference type="Gene3D" id="3.40.50.1820">
    <property type="entry name" value="alpha/beta hydrolase"/>
    <property type="match status" value="1"/>
</dbReference>
<evidence type="ECO:0000256" key="1">
    <source>
        <dbReference type="ARBA" id="ARBA00007169"/>
    </source>
</evidence>